<sequence length="152" mass="17401">MKRITFVSLILLLLGFSIFSKEQPSDYIIKKINSIEFDPIGPNSKDSYRTITNFASESSSVQVIISQKLLPWLGRDLEYKEYLLGSFIAGNVKSQILTNQKKDDSYSGILSLIRTYKYIRNMNGSFRVAEIEDLIKLQESGDLQKYTNSRVN</sequence>
<keyword evidence="2" id="KW-1185">Reference proteome</keyword>
<dbReference type="OrthoDB" id="341792at2"/>
<name>A0A4R9J2T0_9LEPT</name>
<organism evidence="1 2">
    <name type="scientific">Leptospira koniambonensis</name>
    <dbReference type="NCBI Taxonomy" id="2484950"/>
    <lineage>
        <taxon>Bacteria</taxon>
        <taxon>Pseudomonadati</taxon>
        <taxon>Spirochaetota</taxon>
        <taxon>Spirochaetia</taxon>
        <taxon>Leptospirales</taxon>
        <taxon>Leptospiraceae</taxon>
        <taxon>Leptospira</taxon>
    </lineage>
</organism>
<dbReference type="RefSeq" id="WP_135616098.1">
    <property type="nucleotide sequence ID" value="NZ_JBNURZ010000005.1"/>
</dbReference>
<accession>A0A4R9J2T0</accession>
<protein>
    <submittedName>
        <fullName evidence="1">Uncharacterized protein</fullName>
    </submittedName>
</protein>
<gene>
    <name evidence="1" type="ORF">EHQ52_15505</name>
</gene>
<evidence type="ECO:0000313" key="1">
    <source>
        <dbReference type="EMBL" id="TGL31342.1"/>
    </source>
</evidence>
<proteinExistence type="predicted"/>
<evidence type="ECO:0000313" key="2">
    <source>
        <dbReference type="Proteomes" id="UP000297871"/>
    </source>
</evidence>
<comment type="caution">
    <text evidence="1">The sequence shown here is derived from an EMBL/GenBank/DDBJ whole genome shotgun (WGS) entry which is preliminary data.</text>
</comment>
<reference evidence="1" key="1">
    <citation type="journal article" date="2019" name="PLoS Negl. Trop. Dis.">
        <title>Revisiting the worldwide diversity of Leptospira species in the environment.</title>
        <authorList>
            <person name="Vincent A.T."/>
            <person name="Schiettekatte O."/>
            <person name="Bourhy P."/>
            <person name="Veyrier F.J."/>
            <person name="Picardeau M."/>
        </authorList>
    </citation>
    <scope>NUCLEOTIDE SEQUENCE [LARGE SCALE GENOMIC DNA]</scope>
    <source>
        <strain evidence="1">201800265</strain>
    </source>
</reference>
<dbReference type="EMBL" id="RQFY01000007">
    <property type="protein sequence ID" value="TGL31342.1"/>
    <property type="molecule type" value="Genomic_DNA"/>
</dbReference>
<dbReference type="AlphaFoldDB" id="A0A4R9J2T0"/>
<dbReference type="Proteomes" id="UP000297871">
    <property type="component" value="Unassembled WGS sequence"/>
</dbReference>